<organism evidence="11">
    <name type="scientific">Ananas comosus var. bracteatus</name>
    <name type="common">red pineapple</name>
    <dbReference type="NCBI Taxonomy" id="296719"/>
    <lineage>
        <taxon>Eukaryota</taxon>
        <taxon>Viridiplantae</taxon>
        <taxon>Streptophyta</taxon>
        <taxon>Embryophyta</taxon>
        <taxon>Tracheophyta</taxon>
        <taxon>Spermatophyta</taxon>
        <taxon>Magnoliopsida</taxon>
        <taxon>Liliopsida</taxon>
        <taxon>Poales</taxon>
        <taxon>Bromeliaceae</taxon>
        <taxon>Bromelioideae</taxon>
        <taxon>Ananas</taxon>
    </lineage>
</organism>
<evidence type="ECO:0000256" key="9">
    <source>
        <dbReference type="SAM" id="MobiDB-lite"/>
    </source>
</evidence>
<feature type="transmembrane region" description="Helical" evidence="8">
    <location>
        <begin position="234"/>
        <end position="255"/>
    </location>
</feature>
<dbReference type="PANTHER" id="PTHR33573:SF57">
    <property type="entry name" value="CASP-LIKE PROTEIN 4B1"/>
    <property type="match status" value="1"/>
</dbReference>
<evidence type="ECO:0000259" key="10">
    <source>
        <dbReference type="Pfam" id="PF04535"/>
    </source>
</evidence>
<proteinExistence type="inferred from homology"/>
<reference evidence="11" key="1">
    <citation type="submission" date="2020-07" db="EMBL/GenBank/DDBJ databases">
        <authorList>
            <person name="Lin J."/>
        </authorList>
    </citation>
    <scope>NUCLEOTIDE SEQUENCE</scope>
</reference>
<evidence type="ECO:0000256" key="2">
    <source>
        <dbReference type="ARBA" id="ARBA00007651"/>
    </source>
</evidence>
<feature type="domain" description="Casparian strip membrane protein" evidence="10">
    <location>
        <begin position="114"/>
        <end position="245"/>
    </location>
</feature>
<comment type="similarity">
    <text evidence="2 8">Belongs to the Casparian strip membrane proteins (CASP) family.</text>
</comment>
<protein>
    <recommendedName>
        <fullName evidence="8">CASP-like protein</fullName>
    </recommendedName>
</protein>
<evidence type="ECO:0000256" key="6">
    <source>
        <dbReference type="ARBA" id="ARBA00022989"/>
    </source>
</evidence>
<accession>A0A6V7PQW2</accession>
<dbReference type="EMBL" id="LR862151">
    <property type="protein sequence ID" value="CAD1833063.1"/>
    <property type="molecule type" value="Genomic_DNA"/>
</dbReference>
<dbReference type="AlphaFoldDB" id="A0A6V7PQW2"/>
<comment type="subcellular location">
    <subcellularLocation>
        <location evidence="1 8">Cell membrane</location>
        <topology evidence="1 8">Multi-pass membrane protein</topology>
    </subcellularLocation>
</comment>
<dbReference type="GO" id="GO:0005886">
    <property type="term" value="C:plasma membrane"/>
    <property type="evidence" value="ECO:0007669"/>
    <property type="project" value="UniProtKB-SubCell"/>
</dbReference>
<comment type="subunit">
    <text evidence="3 8">Homodimer and heterodimers.</text>
</comment>
<dbReference type="PANTHER" id="PTHR33573">
    <property type="entry name" value="CASP-LIKE PROTEIN 4A4"/>
    <property type="match status" value="1"/>
</dbReference>
<name>A0A6V7PQW2_ANACO</name>
<dbReference type="InterPro" id="IPR006702">
    <property type="entry name" value="CASP_dom"/>
</dbReference>
<dbReference type="Pfam" id="PF04535">
    <property type="entry name" value="CASP_dom"/>
    <property type="match status" value="1"/>
</dbReference>
<evidence type="ECO:0000256" key="8">
    <source>
        <dbReference type="RuleBase" id="RU361233"/>
    </source>
</evidence>
<evidence type="ECO:0000313" key="11">
    <source>
        <dbReference type="EMBL" id="CAD1833063.1"/>
    </source>
</evidence>
<feature type="transmembrane region" description="Helical" evidence="8">
    <location>
        <begin position="193"/>
        <end position="214"/>
    </location>
</feature>
<feature type="compositionally biased region" description="Basic residues" evidence="9">
    <location>
        <begin position="57"/>
        <end position="66"/>
    </location>
</feature>
<keyword evidence="5 8" id="KW-0812">Transmembrane</keyword>
<feature type="compositionally biased region" description="Low complexity" evidence="9">
    <location>
        <begin position="46"/>
        <end position="55"/>
    </location>
</feature>
<evidence type="ECO:0000256" key="7">
    <source>
        <dbReference type="ARBA" id="ARBA00023136"/>
    </source>
</evidence>
<feature type="region of interest" description="Disordered" evidence="9">
    <location>
        <begin position="46"/>
        <end position="69"/>
    </location>
</feature>
<keyword evidence="7 8" id="KW-0472">Membrane</keyword>
<evidence type="ECO:0000256" key="5">
    <source>
        <dbReference type="ARBA" id="ARBA00022692"/>
    </source>
</evidence>
<evidence type="ECO:0000256" key="3">
    <source>
        <dbReference type="ARBA" id="ARBA00011489"/>
    </source>
</evidence>
<evidence type="ECO:0000256" key="4">
    <source>
        <dbReference type="ARBA" id="ARBA00022475"/>
    </source>
</evidence>
<sequence>MYGPRSYTYLKPTLLLLTIVVPQFIRRYSRYTERVILVPTIDVESPLSSSASNPSHGGRRRWRRSGAVRATGPREGIAVGRRRRRRRLSRLGRRRDGGAAAVTSVLRRWKREDLVEKSSLLLRAAALLLSLISFVVMASNKHGDWKEFDHYEEYRYVVAIGVLAFLYSAGQVARQVHRLNGGADPFPERTSRIVDFAADQVIAYLMISALSAAVPITNRMREGADNIFTDTSSASISMAFFAFLALAFSALLSGFKLSKQTYI</sequence>
<keyword evidence="4 8" id="KW-1003">Cell membrane</keyword>
<gene>
    <name evidence="11" type="ORF">CB5_LOCUS16274</name>
</gene>
<keyword evidence="6 8" id="KW-1133">Transmembrane helix</keyword>
<feature type="transmembrane region" description="Helical" evidence="8">
    <location>
        <begin position="154"/>
        <end position="173"/>
    </location>
</feature>
<evidence type="ECO:0000256" key="1">
    <source>
        <dbReference type="ARBA" id="ARBA00004651"/>
    </source>
</evidence>
<feature type="transmembrane region" description="Helical" evidence="8">
    <location>
        <begin position="120"/>
        <end position="139"/>
    </location>
</feature>